<dbReference type="Gene3D" id="3.40.720.10">
    <property type="entry name" value="Alkaline Phosphatase, subunit A"/>
    <property type="match status" value="1"/>
</dbReference>
<feature type="chain" id="PRO_5042871076" evidence="2">
    <location>
        <begin position="19"/>
        <end position="142"/>
    </location>
</feature>
<accession>A0AAN9HQM1</accession>
<comment type="caution">
    <text evidence="3">The sequence shown here is derived from an EMBL/GenBank/DDBJ whole genome shotgun (WGS) entry which is preliminary data.</text>
</comment>
<dbReference type="EMBL" id="JAYWIO010000008">
    <property type="protein sequence ID" value="KAK7244532.1"/>
    <property type="molecule type" value="Genomic_DNA"/>
</dbReference>
<proteinExistence type="predicted"/>
<evidence type="ECO:0000256" key="1">
    <source>
        <dbReference type="SAM" id="MobiDB-lite"/>
    </source>
</evidence>
<name>A0AAN9HQM1_CROPI</name>
<dbReference type="Pfam" id="PF01663">
    <property type="entry name" value="Phosphodiest"/>
    <property type="match status" value="1"/>
</dbReference>
<dbReference type="AlphaFoldDB" id="A0AAN9HQM1"/>
<keyword evidence="4" id="KW-1185">Reference proteome</keyword>
<dbReference type="GO" id="GO:0016787">
    <property type="term" value="F:hydrolase activity"/>
    <property type="evidence" value="ECO:0007669"/>
    <property type="project" value="UniProtKB-ARBA"/>
</dbReference>
<feature type="region of interest" description="Disordered" evidence="1">
    <location>
        <begin position="110"/>
        <end position="142"/>
    </location>
</feature>
<reference evidence="3 4" key="1">
    <citation type="submission" date="2024-01" db="EMBL/GenBank/DDBJ databases">
        <title>The genomes of 5 underutilized Papilionoideae crops provide insights into root nodulation and disease resistanc.</title>
        <authorList>
            <person name="Yuan L."/>
        </authorList>
    </citation>
    <scope>NUCLEOTIDE SEQUENCE [LARGE SCALE GENOMIC DNA]</scope>
    <source>
        <strain evidence="3">ZHUSHIDOU_FW_LH</strain>
        <tissue evidence="3">Leaf</tissue>
    </source>
</reference>
<evidence type="ECO:0000256" key="2">
    <source>
        <dbReference type="SAM" id="SignalP"/>
    </source>
</evidence>
<organism evidence="3 4">
    <name type="scientific">Crotalaria pallida</name>
    <name type="common">Smooth rattlebox</name>
    <name type="synonym">Crotalaria striata</name>
    <dbReference type="NCBI Taxonomy" id="3830"/>
    <lineage>
        <taxon>Eukaryota</taxon>
        <taxon>Viridiplantae</taxon>
        <taxon>Streptophyta</taxon>
        <taxon>Embryophyta</taxon>
        <taxon>Tracheophyta</taxon>
        <taxon>Spermatophyta</taxon>
        <taxon>Magnoliopsida</taxon>
        <taxon>eudicotyledons</taxon>
        <taxon>Gunneridae</taxon>
        <taxon>Pentapetalae</taxon>
        <taxon>rosids</taxon>
        <taxon>fabids</taxon>
        <taxon>Fabales</taxon>
        <taxon>Fabaceae</taxon>
        <taxon>Papilionoideae</taxon>
        <taxon>50 kb inversion clade</taxon>
        <taxon>genistoids sensu lato</taxon>
        <taxon>core genistoids</taxon>
        <taxon>Crotalarieae</taxon>
        <taxon>Crotalaria</taxon>
    </lineage>
</organism>
<dbReference type="PANTHER" id="PTHR10151:SF120">
    <property type="entry name" value="BIS(5'-ADENOSYL)-TRIPHOSPHATASE"/>
    <property type="match status" value="1"/>
</dbReference>
<dbReference type="SUPFAM" id="SSF53649">
    <property type="entry name" value="Alkaline phosphatase-like"/>
    <property type="match status" value="1"/>
</dbReference>
<keyword evidence="2" id="KW-0732">Signal</keyword>
<dbReference type="Proteomes" id="UP001372338">
    <property type="component" value="Unassembled WGS sequence"/>
</dbReference>
<evidence type="ECO:0000313" key="3">
    <source>
        <dbReference type="EMBL" id="KAK7244532.1"/>
    </source>
</evidence>
<dbReference type="GO" id="GO:0005773">
    <property type="term" value="C:vacuole"/>
    <property type="evidence" value="ECO:0007669"/>
    <property type="project" value="TreeGrafter"/>
</dbReference>
<evidence type="ECO:0000313" key="4">
    <source>
        <dbReference type="Proteomes" id="UP001372338"/>
    </source>
</evidence>
<gene>
    <name evidence="3" type="ORF">RIF29_39355</name>
</gene>
<feature type="signal peptide" evidence="2">
    <location>
        <begin position="1"/>
        <end position="18"/>
    </location>
</feature>
<sequence>MVLFISLLIITCISLSSSFAYLFFSSSPLPSSSNFARPLTKLQRPIVLLISSDGFRFGYQFKTPTLNHHRLISNGTEAFPGLIPVFPTLTFLNHYSIDLFSTTLTRCPSPKADAVAQQPPPTDPTATEIRDPWKKAKPVALI</sequence>
<dbReference type="InterPro" id="IPR017850">
    <property type="entry name" value="Alkaline_phosphatase_core_sf"/>
</dbReference>
<dbReference type="InterPro" id="IPR002591">
    <property type="entry name" value="Phosphodiest/P_Trfase"/>
</dbReference>
<protein>
    <submittedName>
        <fullName evidence="3">Uncharacterized protein</fullName>
    </submittedName>
</protein>
<dbReference type="PANTHER" id="PTHR10151">
    <property type="entry name" value="ECTONUCLEOTIDE PYROPHOSPHATASE/PHOSPHODIESTERASE"/>
    <property type="match status" value="1"/>
</dbReference>